<sequence>MVAVKSLKSGCSQQLLASWKKEIEILKTLYHENIVKYKGEKIVQLIMEYVPLGSLRDYLPKHNVSLAHILLFAQQICEVTFPPSPGGSSDPPPQKWL</sequence>
<name>A0A2I0SZM0_LIMLA</name>
<dbReference type="OrthoDB" id="9366163at2759"/>
<dbReference type="GO" id="GO:0005131">
    <property type="term" value="F:growth hormone receptor binding"/>
    <property type="evidence" value="ECO:0007669"/>
    <property type="project" value="TreeGrafter"/>
</dbReference>
<reference evidence="3" key="2">
    <citation type="submission" date="2017-12" db="EMBL/GenBank/DDBJ databases">
        <title>Genome sequence of the Bar-tailed Godwit (Limosa lapponica baueri).</title>
        <authorList>
            <person name="Lima N.C.B."/>
            <person name="Parody-Merino A.M."/>
            <person name="Battley P.F."/>
            <person name="Fidler A.E."/>
            <person name="Prosdocimi F."/>
        </authorList>
    </citation>
    <scope>NUCLEOTIDE SEQUENCE [LARGE SCALE GENOMIC DNA]</scope>
</reference>
<dbReference type="PANTHER" id="PTHR45807:SF6">
    <property type="entry name" value="NON-RECEPTOR TYROSINE-PROTEIN KINASE TYK2"/>
    <property type="match status" value="1"/>
</dbReference>
<dbReference type="InterPro" id="IPR011009">
    <property type="entry name" value="Kinase-like_dom_sf"/>
</dbReference>
<evidence type="ECO:0000313" key="2">
    <source>
        <dbReference type="EMBL" id="PKU26997.1"/>
    </source>
</evidence>
<dbReference type="SUPFAM" id="SSF56112">
    <property type="entry name" value="Protein kinase-like (PK-like)"/>
    <property type="match status" value="1"/>
</dbReference>
<dbReference type="InterPro" id="IPR001245">
    <property type="entry name" value="Ser-Thr/Tyr_kinase_cat_dom"/>
</dbReference>
<keyword evidence="3" id="KW-1185">Reference proteome</keyword>
<dbReference type="GO" id="GO:0004715">
    <property type="term" value="F:non-membrane spanning protein tyrosine kinase activity"/>
    <property type="evidence" value="ECO:0007669"/>
    <property type="project" value="TreeGrafter"/>
</dbReference>
<reference evidence="3" key="1">
    <citation type="submission" date="2017-11" db="EMBL/GenBank/DDBJ databases">
        <authorList>
            <person name="Lima N.C."/>
            <person name="Parody-Merino A.M."/>
            <person name="Battley P.F."/>
            <person name="Fidler A.E."/>
            <person name="Prosdocimi F."/>
        </authorList>
    </citation>
    <scope>NUCLEOTIDE SEQUENCE [LARGE SCALE GENOMIC DNA]</scope>
</reference>
<dbReference type="GO" id="GO:0019221">
    <property type="term" value="P:cytokine-mediated signaling pathway"/>
    <property type="evidence" value="ECO:0007669"/>
    <property type="project" value="TreeGrafter"/>
</dbReference>
<evidence type="ECO:0000259" key="1">
    <source>
        <dbReference type="Pfam" id="PF07714"/>
    </source>
</evidence>
<dbReference type="GO" id="GO:0030154">
    <property type="term" value="P:cell differentiation"/>
    <property type="evidence" value="ECO:0007669"/>
    <property type="project" value="TreeGrafter"/>
</dbReference>
<dbReference type="PANTHER" id="PTHR45807">
    <property type="entry name" value="TYROSINE-PROTEIN KINASE HOPSCOTCH"/>
    <property type="match status" value="1"/>
</dbReference>
<gene>
    <name evidence="2" type="ORF">llap_22699</name>
</gene>
<keyword evidence="2" id="KW-0808">Transferase</keyword>
<protein>
    <submittedName>
        <fullName evidence="2">Non-receptor tyrosine-protein kinase tyk2</fullName>
    </submittedName>
</protein>
<dbReference type="Proteomes" id="UP000233556">
    <property type="component" value="Unassembled WGS sequence"/>
</dbReference>
<accession>A0A2I0SZM0</accession>
<proteinExistence type="predicted"/>
<dbReference type="GO" id="GO:0005829">
    <property type="term" value="C:cytosol"/>
    <property type="evidence" value="ECO:0007669"/>
    <property type="project" value="TreeGrafter"/>
</dbReference>
<evidence type="ECO:0000313" key="3">
    <source>
        <dbReference type="Proteomes" id="UP000233556"/>
    </source>
</evidence>
<dbReference type="InterPro" id="IPR051286">
    <property type="entry name" value="JAK"/>
</dbReference>
<dbReference type="Pfam" id="PF07714">
    <property type="entry name" value="PK_Tyr_Ser-Thr"/>
    <property type="match status" value="1"/>
</dbReference>
<dbReference type="AlphaFoldDB" id="A0A2I0SZM0"/>
<keyword evidence="2" id="KW-0418">Kinase</keyword>
<organism evidence="2 3">
    <name type="scientific">Limosa lapponica baueri</name>
    <dbReference type="NCBI Taxonomy" id="1758121"/>
    <lineage>
        <taxon>Eukaryota</taxon>
        <taxon>Metazoa</taxon>
        <taxon>Chordata</taxon>
        <taxon>Craniata</taxon>
        <taxon>Vertebrata</taxon>
        <taxon>Euteleostomi</taxon>
        <taxon>Archelosauria</taxon>
        <taxon>Archosauria</taxon>
        <taxon>Dinosauria</taxon>
        <taxon>Saurischia</taxon>
        <taxon>Theropoda</taxon>
        <taxon>Coelurosauria</taxon>
        <taxon>Aves</taxon>
        <taxon>Neognathae</taxon>
        <taxon>Neoaves</taxon>
        <taxon>Charadriiformes</taxon>
        <taxon>Scolopacidae</taxon>
        <taxon>Limosa</taxon>
    </lineage>
</organism>
<keyword evidence="2" id="KW-0675">Receptor</keyword>
<dbReference type="EMBL" id="KZ533209">
    <property type="protein sequence ID" value="PKU26997.1"/>
    <property type="molecule type" value="Genomic_DNA"/>
</dbReference>
<dbReference type="GO" id="GO:0035556">
    <property type="term" value="P:intracellular signal transduction"/>
    <property type="evidence" value="ECO:0007669"/>
    <property type="project" value="TreeGrafter"/>
</dbReference>
<feature type="domain" description="Serine-threonine/tyrosine-protein kinase catalytic" evidence="1">
    <location>
        <begin position="2"/>
        <end position="78"/>
    </location>
</feature>
<dbReference type="Gene3D" id="1.10.510.10">
    <property type="entry name" value="Transferase(Phosphotransferase) domain 1"/>
    <property type="match status" value="1"/>
</dbReference>
<dbReference type="GO" id="GO:0060397">
    <property type="term" value="P:growth hormone receptor signaling pathway via JAK-STAT"/>
    <property type="evidence" value="ECO:0007669"/>
    <property type="project" value="TreeGrafter"/>
</dbReference>